<evidence type="ECO:0000256" key="1">
    <source>
        <dbReference type="SAM" id="MobiDB-lite"/>
    </source>
</evidence>
<feature type="chain" id="PRO_5026846380" evidence="2">
    <location>
        <begin position="25"/>
        <end position="1205"/>
    </location>
</feature>
<dbReference type="Proteomes" id="UP000504615">
    <property type="component" value="Unplaced"/>
</dbReference>
<feature type="region of interest" description="Disordered" evidence="1">
    <location>
        <begin position="999"/>
        <end position="1022"/>
    </location>
</feature>
<sequence length="1205" mass="135237">MLVRAPYTLPLLFVVCCWFRHNAAIPLASHSSSQIQNAFKDKKANSQDNWDSTQSDSSKETETSEENNDEIQNAIKNQNVNVNMNIFDRKDRHRFTRNRNEHHKPNITENILLVTGKETLEQIAKEKESTNCASNKKKNQRYSSSFIGNSTSHSINVDKEFDEVVGNNSKVKRTSSVHEGEDITLCWIELTTIKEDKIVRPPKKLVIREYIISFENSATIPEKYLECKKFEGELTANDPEIGQTALFEVIDEDTMVSRIVNFTSVSHVGNVVVWEHKSVKCGVGPVVSKNIVELSDGSKNPKKRVEIKVSPKMHQLTATKAKEETEEPCTDDYEEEGSEESSTIKSTTEYTAEITTGFAGILPEHDREISSSEETVEQSKIESESEENLSGITKLLETLPDEEIFERTTIFPKIPTTIQEFSEKIDCEENSSDPVCLMQKSASSSEELFPESSSTSEAIVTEVVTETSPITLVDTKMSVPISSREIIAEKEISSEERSEKVTESLSTSKEEEEIVSKLAEKTTPVVFTTGISEESSKVSQSTDKISVDEGSATTLETEMTTSYIVKEDMEEHLKSKEGSGEDFIELTSEELDKISHVLFTSASTAVSEEVTKQDVTTAIPSIEFTEFAKESEKSGMILDKLGGETVSTEGVIKNISTESSEEVYIGGSEESMIFTSEEASLFKVKTTEKEEFITTTISPTKIKSTTSELELCENSEDCASVANSEACDESENCDKTISKSCESEICSEEERETVEERLPSKTTKIKSVIDLSEESTIGSRYTTVANVAATMLTSQENENNSTAINVPTITDTRRSTTTSTPQHKLALKVKVLLEHINENKEKHNLVEVEKQLLLDENPQHHDNPDLLEQLKSLNDSVNMETINALLNCTSLGNLTKDTNFVKKKRSDAADSKSKELEFINSDFENSLSDQTSDYIDFRNENSEYSDSEHEVLSRRRRRRSLDEENLTKQNLYDPTDSVTDPLNISRIQKDYLMKENIQLSATTNNPEEETNNTTYTENEGNVTTAEDEITMPSTKMNISDDIDFSNVTEFHDANLTMEDIRSTTTNKPEEETSIIALEFMENENVTTERNKSTMSLIESINNDTKLEVVRESLPGIQEDVVVGLQHMVSQMAQNQLNSINKSIKEVVKTNLMDVIADPKDSRVHSRRRRATTEELGHWSNERIKEAPMGGNLRTLTEFTLYKVLP</sequence>
<evidence type="ECO:0000256" key="2">
    <source>
        <dbReference type="SAM" id="SignalP"/>
    </source>
</evidence>
<feature type="signal peptide" evidence="2">
    <location>
        <begin position="1"/>
        <end position="24"/>
    </location>
</feature>
<dbReference type="GeneID" id="105428465"/>
<feature type="region of interest" description="Disordered" evidence="1">
    <location>
        <begin position="38"/>
        <end position="68"/>
    </location>
</feature>
<evidence type="ECO:0000313" key="4">
    <source>
        <dbReference type="RefSeq" id="XP_011639111.1"/>
    </source>
</evidence>
<keyword evidence="2" id="KW-0732">Signal</keyword>
<reference evidence="4" key="1">
    <citation type="submission" date="2025-08" db="UniProtKB">
        <authorList>
            <consortium name="RefSeq"/>
        </authorList>
    </citation>
    <scope>IDENTIFICATION</scope>
</reference>
<feature type="compositionally biased region" description="Basic and acidic residues" evidence="1">
    <location>
        <begin position="490"/>
        <end position="502"/>
    </location>
</feature>
<dbReference type="OrthoDB" id="6784646at2759"/>
<accession>A0A6I9WAP9</accession>
<dbReference type="AlphaFoldDB" id="A0A6I9WAP9"/>
<feature type="compositionally biased region" description="Acidic residues" evidence="1">
    <location>
        <begin position="324"/>
        <end position="339"/>
    </location>
</feature>
<organism evidence="3 4">
    <name type="scientific">Pogonomyrmex barbatus</name>
    <name type="common">red harvester ant</name>
    <dbReference type="NCBI Taxonomy" id="144034"/>
    <lineage>
        <taxon>Eukaryota</taxon>
        <taxon>Metazoa</taxon>
        <taxon>Ecdysozoa</taxon>
        <taxon>Arthropoda</taxon>
        <taxon>Hexapoda</taxon>
        <taxon>Insecta</taxon>
        <taxon>Pterygota</taxon>
        <taxon>Neoptera</taxon>
        <taxon>Endopterygota</taxon>
        <taxon>Hymenoptera</taxon>
        <taxon>Apocrita</taxon>
        <taxon>Aculeata</taxon>
        <taxon>Formicoidea</taxon>
        <taxon>Formicidae</taxon>
        <taxon>Myrmicinae</taxon>
        <taxon>Pogonomyrmex</taxon>
    </lineage>
</organism>
<name>A0A6I9WAP9_9HYME</name>
<gene>
    <name evidence="4" type="primary">LOC105428465</name>
</gene>
<feature type="region of interest" description="Disordered" evidence="1">
    <location>
        <begin position="315"/>
        <end position="348"/>
    </location>
</feature>
<feature type="region of interest" description="Disordered" evidence="1">
    <location>
        <begin position="490"/>
        <end position="511"/>
    </location>
</feature>
<protein>
    <submittedName>
        <fullName evidence="4">Uncharacterized protein LOC105428465</fullName>
    </submittedName>
</protein>
<feature type="region of interest" description="Disordered" evidence="1">
    <location>
        <begin position="939"/>
        <end position="960"/>
    </location>
</feature>
<dbReference type="KEGG" id="pbar:105428465"/>
<evidence type="ECO:0000313" key="3">
    <source>
        <dbReference type="Proteomes" id="UP000504615"/>
    </source>
</evidence>
<feature type="compositionally biased region" description="Basic and acidic residues" evidence="1">
    <location>
        <begin position="939"/>
        <end position="953"/>
    </location>
</feature>
<feature type="compositionally biased region" description="Low complexity" evidence="1">
    <location>
        <begin position="1011"/>
        <end position="1022"/>
    </location>
</feature>
<dbReference type="RefSeq" id="XP_011639111.1">
    <property type="nucleotide sequence ID" value="XM_011640809.1"/>
</dbReference>
<keyword evidence="3" id="KW-1185">Reference proteome</keyword>
<proteinExistence type="predicted"/>